<dbReference type="Gene3D" id="3.40.960.10">
    <property type="entry name" value="VSR Endonuclease"/>
    <property type="match status" value="1"/>
</dbReference>
<organism evidence="1 2">
    <name type="scientific">Arthrobacter alpinus</name>
    <dbReference type="NCBI Taxonomy" id="656366"/>
    <lineage>
        <taxon>Bacteria</taxon>
        <taxon>Bacillati</taxon>
        <taxon>Actinomycetota</taxon>
        <taxon>Actinomycetes</taxon>
        <taxon>Micrococcales</taxon>
        <taxon>Micrococcaceae</taxon>
        <taxon>Arthrobacter</taxon>
    </lineage>
</organism>
<dbReference type="SUPFAM" id="SSF52980">
    <property type="entry name" value="Restriction endonuclease-like"/>
    <property type="match status" value="1"/>
</dbReference>
<reference evidence="1 2" key="1">
    <citation type="submission" date="2016-10" db="EMBL/GenBank/DDBJ databases">
        <authorList>
            <person name="de Groot N.N."/>
        </authorList>
    </citation>
    <scope>NUCLEOTIDE SEQUENCE [LARGE SCALE GENOMIC DNA]</scope>
    <source>
        <strain evidence="1 2">DSM 22274</strain>
    </source>
</reference>
<name>A0A1H5KSS5_9MICC</name>
<evidence type="ECO:0000313" key="1">
    <source>
        <dbReference type="EMBL" id="SEE67919.1"/>
    </source>
</evidence>
<dbReference type="EMBL" id="FNTV01000001">
    <property type="protein sequence ID" value="SEE67919.1"/>
    <property type="molecule type" value="Genomic_DNA"/>
</dbReference>
<gene>
    <name evidence="1" type="ORF">SAMN04489740_2156</name>
</gene>
<sequence>MPTGNTEGGHNPLTARFLASFPARRIAWRRSQLRDAGFDDRAVQRLVAGTVLIRVRQGAYIRGSYWSQPSNDARDRTTIFMHAFGTPTSSLGGFVYSHTSAARLHRLNLWKAHTLVHVTQTRTPSSTGSDSGKLIHMAVLPSSDITQVDNMRATSLERTVVDCCLTMPHKQALILTDHVLQLGTSMDKLLEAASKLGRHRGVKTLRKVLAYADGRSESPGETLTRDLLRELLIEAPTLQYWITTRQGRHRVDFAWVNKRAVLEFDGKGNYFDNRPTDKAVFLEPKREAAMLEEGWTVLRIERKDLFNEVSLKARILAALNH</sequence>
<dbReference type="Proteomes" id="UP000182725">
    <property type="component" value="Unassembled WGS sequence"/>
</dbReference>
<evidence type="ECO:0000313" key="2">
    <source>
        <dbReference type="Proteomes" id="UP000182725"/>
    </source>
</evidence>
<dbReference type="AlphaFoldDB" id="A0A1H5KSS5"/>
<accession>A0A1H5KSS5</accession>
<proteinExistence type="predicted"/>
<dbReference type="InterPro" id="IPR011335">
    <property type="entry name" value="Restrct_endonuc-II-like"/>
</dbReference>
<protein>
    <submittedName>
        <fullName evidence="1">Transcriptional regulator, AbiEi antitoxin, Type IV TA system</fullName>
    </submittedName>
</protein>